<evidence type="ECO:0000313" key="12">
    <source>
        <dbReference type="Proteomes" id="UP001156215"/>
    </source>
</evidence>
<name>A0A9E9M121_9BURK</name>
<dbReference type="Pfam" id="PF08323">
    <property type="entry name" value="Glyco_transf_5"/>
    <property type="match status" value="1"/>
</dbReference>
<evidence type="ECO:0000256" key="8">
    <source>
        <dbReference type="HAMAP-Rule" id="MF_00484"/>
    </source>
</evidence>
<feature type="domain" description="Starch synthase catalytic" evidence="10">
    <location>
        <begin position="9"/>
        <end position="249"/>
    </location>
</feature>
<evidence type="ECO:0000256" key="1">
    <source>
        <dbReference type="ARBA" id="ARBA00001478"/>
    </source>
</evidence>
<comment type="similarity">
    <text evidence="4 8">Belongs to the glycosyltransferase 1 family. Bacterial/plant glycogen synthase subfamily.</text>
</comment>
<evidence type="ECO:0000259" key="9">
    <source>
        <dbReference type="Pfam" id="PF00534"/>
    </source>
</evidence>
<dbReference type="Gene3D" id="3.40.50.2000">
    <property type="entry name" value="Glycogen Phosphorylase B"/>
    <property type="match status" value="2"/>
</dbReference>
<dbReference type="Proteomes" id="UP001156215">
    <property type="component" value="Chromosome"/>
</dbReference>
<dbReference type="GO" id="GO:0009011">
    <property type="term" value="F:alpha-1,4-glucan glucosyltransferase (ADP-glucose donor) activity"/>
    <property type="evidence" value="ECO:0007669"/>
    <property type="project" value="UniProtKB-UniRule"/>
</dbReference>
<gene>
    <name evidence="8 11" type="primary">glgA</name>
    <name evidence="11" type="ORF">NB640_04335</name>
</gene>
<dbReference type="InterPro" id="IPR001296">
    <property type="entry name" value="Glyco_trans_1"/>
</dbReference>
<dbReference type="GO" id="GO:0005978">
    <property type="term" value="P:glycogen biosynthetic process"/>
    <property type="evidence" value="ECO:0007669"/>
    <property type="project" value="UniProtKB-UniRule"/>
</dbReference>
<evidence type="ECO:0000256" key="5">
    <source>
        <dbReference type="ARBA" id="ARBA00022676"/>
    </source>
</evidence>
<keyword evidence="5 8" id="KW-0328">Glycosyltransferase</keyword>
<dbReference type="GO" id="GO:0005829">
    <property type="term" value="C:cytosol"/>
    <property type="evidence" value="ECO:0007669"/>
    <property type="project" value="TreeGrafter"/>
</dbReference>
<keyword evidence="6 8" id="KW-0808">Transferase</keyword>
<comment type="pathway">
    <text evidence="3 8">Glycan biosynthesis; glycogen biosynthesis.</text>
</comment>
<dbReference type="InterPro" id="IPR013534">
    <property type="entry name" value="Starch_synth_cat_dom"/>
</dbReference>
<keyword evidence="12" id="KW-1185">Reference proteome</keyword>
<evidence type="ECO:0000259" key="10">
    <source>
        <dbReference type="Pfam" id="PF08323"/>
    </source>
</evidence>
<evidence type="ECO:0000256" key="7">
    <source>
        <dbReference type="ARBA" id="ARBA00023056"/>
    </source>
</evidence>
<dbReference type="PANTHER" id="PTHR45825">
    <property type="entry name" value="GRANULE-BOUND STARCH SYNTHASE 1, CHLOROPLASTIC/AMYLOPLASTIC"/>
    <property type="match status" value="1"/>
</dbReference>
<comment type="catalytic activity">
    <reaction evidence="1 8">
        <text>[(1-&gt;4)-alpha-D-glucosyl](n) + ADP-alpha-D-glucose = [(1-&gt;4)-alpha-D-glucosyl](n+1) + ADP + H(+)</text>
        <dbReference type="Rhea" id="RHEA:18189"/>
        <dbReference type="Rhea" id="RHEA-COMP:9584"/>
        <dbReference type="Rhea" id="RHEA-COMP:9587"/>
        <dbReference type="ChEBI" id="CHEBI:15378"/>
        <dbReference type="ChEBI" id="CHEBI:15444"/>
        <dbReference type="ChEBI" id="CHEBI:57498"/>
        <dbReference type="ChEBI" id="CHEBI:456216"/>
        <dbReference type="EC" id="2.4.1.21"/>
    </reaction>
</comment>
<feature type="binding site" evidence="8">
    <location>
        <position position="22"/>
    </location>
    <ligand>
        <name>ADP-alpha-D-glucose</name>
        <dbReference type="ChEBI" id="CHEBI:57498"/>
    </ligand>
</feature>
<evidence type="ECO:0000313" key="11">
    <source>
        <dbReference type="EMBL" id="WAW10878.1"/>
    </source>
</evidence>
<dbReference type="Pfam" id="PF00534">
    <property type="entry name" value="Glycos_transf_1"/>
    <property type="match status" value="1"/>
</dbReference>
<dbReference type="CDD" id="cd03791">
    <property type="entry name" value="GT5_Glycogen_synthase_DULL1-like"/>
    <property type="match status" value="1"/>
</dbReference>
<accession>A0A9E9M121</accession>
<dbReference type="EMBL" id="CP098242">
    <property type="protein sequence ID" value="WAW10878.1"/>
    <property type="molecule type" value="Genomic_DNA"/>
</dbReference>
<evidence type="ECO:0000256" key="3">
    <source>
        <dbReference type="ARBA" id="ARBA00004964"/>
    </source>
</evidence>
<proteinExistence type="inferred from homology"/>
<dbReference type="KEGG" id="ovb:NB640_04335"/>
<dbReference type="RefSeq" id="WP_269309945.1">
    <property type="nucleotide sequence ID" value="NZ_CP098242.1"/>
</dbReference>
<evidence type="ECO:0000256" key="6">
    <source>
        <dbReference type="ARBA" id="ARBA00022679"/>
    </source>
</evidence>
<feature type="domain" description="Glycosyl transferase family 1" evidence="9">
    <location>
        <begin position="302"/>
        <end position="453"/>
    </location>
</feature>
<comment type="function">
    <text evidence="2 8">Synthesizes alpha-1,4-glucan chains using ADP-glucose.</text>
</comment>
<organism evidence="11 12">
    <name type="scientific">Oxalobacter vibrioformis</name>
    <dbReference type="NCBI Taxonomy" id="933080"/>
    <lineage>
        <taxon>Bacteria</taxon>
        <taxon>Pseudomonadati</taxon>
        <taxon>Pseudomonadota</taxon>
        <taxon>Betaproteobacteria</taxon>
        <taxon>Burkholderiales</taxon>
        <taxon>Oxalobacteraceae</taxon>
        <taxon>Oxalobacter</taxon>
    </lineage>
</organism>
<dbReference type="NCBIfam" id="NF001899">
    <property type="entry name" value="PRK00654.1-2"/>
    <property type="match status" value="1"/>
</dbReference>
<sequence>MRSKKRALRVLHVCSEIFPYLKTGGLADVTGALPPALAKMGCDVRMLVPGFPDFVNPIQNKHLVAELPPRFGAHALRLYYGTLPQTGLSAYYIDAPGLYDRPGNPYIDIYGQSYGDNHRRFALLGWMAARLVEGFDFFWRPQIMHGHDWHAGLAFAYLQVLQRAKGEKLAGSVFTIHNMAYQGNFPGHVFGELDLPDDLFNPEGMEFYGQVSFLKTGLSYADKVTTVSPTYAREIHGGEQSCGLGGVVQRRDPDVVGILNGIDTQVWNPSTDDTLATTYNARSINGKKQCRLALQQEMGLRSQNTAPLFCVVSRFASQKGLNLVLGVMNMLLEKGAQIVIVGNGEHHLERAFSDYAHHHPQQVAVRIGYDEALAHRVIAGSDVIMVPSRYEPCGLTQFYGLRYGTLPLVHRVGGLADSVTDTTPENLMDKTATGFIFDHFDISAMEDAVNRAFALFSQPREWRVVQRQGMKQQLGWKHSASEYKKLYDEIRV</sequence>
<dbReference type="AlphaFoldDB" id="A0A9E9M121"/>
<dbReference type="HAMAP" id="MF_00484">
    <property type="entry name" value="Glycogen_synth"/>
    <property type="match status" value="1"/>
</dbReference>
<dbReference type="GO" id="GO:0004373">
    <property type="term" value="F:alpha-1,4-glucan glucosyltransferase (UDP-glucose donor) activity"/>
    <property type="evidence" value="ECO:0007669"/>
    <property type="project" value="InterPro"/>
</dbReference>
<reference evidence="11" key="1">
    <citation type="journal article" date="2022" name="Front. Microbiol.">
        <title>New perspectives on an old grouping: The genomic and phenotypic variability of Oxalobacter formigenes and the implications for calcium oxalate stone prevention.</title>
        <authorList>
            <person name="Chmiel J.A."/>
            <person name="Carr C."/>
            <person name="Stuivenberg G.A."/>
            <person name="Venema R."/>
            <person name="Chanyi R.M."/>
            <person name="Al K.F."/>
            <person name="Giguere D."/>
            <person name="Say H."/>
            <person name="Akouris P.P."/>
            <person name="Dominguez Romero S.A."/>
            <person name="Kwong A."/>
            <person name="Tai V."/>
            <person name="Koval S.F."/>
            <person name="Razvi H."/>
            <person name="Bjazevic J."/>
            <person name="Burton J.P."/>
        </authorList>
    </citation>
    <scope>NUCLEOTIDE SEQUENCE</scope>
    <source>
        <strain evidence="11">WoOx3</strain>
    </source>
</reference>
<dbReference type="InterPro" id="IPR011835">
    <property type="entry name" value="GS/SS"/>
</dbReference>
<evidence type="ECO:0000256" key="4">
    <source>
        <dbReference type="ARBA" id="ARBA00010281"/>
    </source>
</evidence>
<evidence type="ECO:0000256" key="2">
    <source>
        <dbReference type="ARBA" id="ARBA00002764"/>
    </source>
</evidence>
<protein>
    <recommendedName>
        <fullName evidence="8">Glycogen synthase</fullName>
        <ecNumber evidence="8">2.4.1.21</ecNumber>
    </recommendedName>
    <alternativeName>
        <fullName evidence="8">Starch [bacterial glycogen] synthase</fullName>
    </alternativeName>
</protein>
<dbReference type="EC" id="2.4.1.21" evidence="8"/>
<dbReference type="PANTHER" id="PTHR45825:SF11">
    <property type="entry name" value="ALPHA AMYLASE DOMAIN-CONTAINING PROTEIN"/>
    <property type="match status" value="1"/>
</dbReference>
<dbReference type="NCBIfam" id="TIGR02095">
    <property type="entry name" value="glgA"/>
    <property type="match status" value="1"/>
</dbReference>
<keyword evidence="7 8" id="KW-0320">Glycogen biosynthesis</keyword>
<dbReference type="SUPFAM" id="SSF53756">
    <property type="entry name" value="UDP-Glycosyltransferase/glycogen phosphorylase"/>
    <property type="match status" value="1"/>
</dbReference>